<sequence length="231" mass="26189">MSFAAKQPSDYDKKARKKGALCRQCVTVEQSVDGQNAWIGGREETSAGRKASVYSFRLYTAPHWANWAYVLCGKQQMRREVEKAFIKIECKSGKYRAQLLEFKTGMHHAIKGCCGRTNKDSEQERRMHSNYEKTALDLSNMLAQLLGGNFNMQYKHWDRVGRKTAALEAIAKGNFKNHVQLLSKMPDEIAKVFLEEIGSGNMLCAAVEENGMGQNRTCECSNAHYKYDRAL</sequence>
<dbReference type="AlphaFoldDB" id="A0A0V1DUG3"/>
<organism evidence="1 2">
    <name type="scientific">Trichinella pseudospiralis</name>
    <name type="common">Parasitic roundworm</name>
    <dbReference type="NCBI Taxonomy" id="6337"/>
    <lineage>
        <taxon>Eukaryota</taxon>
        <taxon>Metazoa</taxon>
        <taxon>Ecdysozoa</taxon>
        <taxon>Nematoda</taxon>
        <taxon>Enoplea</taxon>
        <taxon>Dorylaimia</taxon>
        <taxon>Trichinellida</taxon>
        <taxon>Trichinellidae</taxon>
        <taxon>Trichinella</taxon>
    </lineage>
</organism>
<accession>A0A0V1DUG3</accession>
<gene>
    <name evidence="1" type="ORF">T4A_7608</name>
</gene>
<evidence type="ECO:0000313" key="2">
    <source>
        <dbReference type="Proteomes" id="UP000054632"/>
    </source>
</evidence>
<protein>
    <submittedName>
        <fullName evidence="1">Uncharacterized protein</fullName>
    </submittedName>
</protein>
<evidence type="ECO:0000313" key="1">
    <source>
        <dbReference type="EMBL" id="KRY64952.1"/>
    </source>
</evidence>
<reference evidence="1 2" key="1">
    <citation type="submission" date="2015-01" db="EMBL/GenBank/DDBJ databases">
        <title>Evolution of Trichinella species and genotypes.</title>
        <authorList>
            <person name="Korhonen P.K."/>
            <person name="Edoardo P."/>
            <person name="Giuseppe L.R."/>
            <person name="Gasser R.B."/>
        </authorList>
    </citation>
    <scope>NUCLEOTIDE SEQUENCE [LARGE SCALE GENOMIC DNA]</scope>
    <source>
        <strain evidence="1">ISS13</strain>
    </source>
</reference>
<dbReference type="Proteomes" id="UP000054632">
    <property type="component" value="Unassembled WGS sequence"/>
</dbReference>
<dbReference type="EMBL" id="JYDR01000246">
    <property type="protein sequence ID" value="KRY64952.1"/>
    <property type="molecule type" value="Genomic_DNA"/>
</dbReference>
<proteinExistence type="predicted"/>
<comment type="caution">
    <text evidence="1">The sequence shown here is derived from an EMBL/GenBank/DDBJ whole genome shotgun (WGS) entry which is preliminary data.</text>
</comment>
<name>A0A0V1DUG3_TRIPS</name>